<dbReference type="InterPro" id="IPR001296">
    <property type="entry name" value="Glyco_trans_1"/>
</dbReference>
<dbReference type="Proteomes" id="UP000228700">
    <property type="component" value="Unassembled WGS sequence"/>
</dbReference>
<evidence type="ECO:0000313" key="3">
    <source>
        <dbReference type="EMBL" id="PJE73875.1"/>
    </source>
</evidence>
<dbReference type="PANTHER" id="PTHR45947:SF3">
    <property type="entry name" value="SULFOQUINOVOSYL TRANSFERASE SQD2"/>
    <property type="match status" value="1"/>
</dbReference>
<dbReference type="AlphaFoldDB" id="A0A2M8LBA9"/>
<dbReference type="InterPro" id="IPR028098">
    <property type="entry name" value="Glyco_trans_4-like_N"/>
</dbReference>
<gene>
    <name evidence="3" type="ORF">COV01_03475</name>
</gene>
<name>A0A2M8LBA9_9BACT</name>
<evidence type="ECO:0000259" key="1">
    <source>
        <dbReference type="Pfam" id="PF00534"/>
    </source>
</evidence>
<dbReference type="Pfam" id="PF13439">
    <property type="entry name" value="Glyco_transf_4"/>
    <property type="match status" value="1"/>
</dbReference>
<sequence length="370" mass="41154">MRILIATGIYPPQIGGPATYSKLLYDELPKRGISVEVASFGEFLSYPWGLRHVLYFFSILTNATDADIVYAQDPVSVGLPALLASQIRGKKFVVKIVGDYAWEQGKQRFSVTESLDEFSLHYMRYPWQVKIMKKIEKYVADGAKRIITPSEYLKSIISNWGVDTEKISVIYNGFHMIEMKKTPSAIKKSLVLRGGVIVSVGRLVPWKGMVSLIESFSALHATIADSTLVIVGDGPERERLEGRVAELGLSDSVLFTGQLDQVRAFEYVKAADVFALNTSYEGFSHQLLETMALGTTIVTTGVGGNRELIKDGENGLIVDVDDVQGMTHALVRILSDKKYADTLSRRAKRDVNVFTDEIMLSKLEQELKTL</sequence>
<evidence type="ECO:0000313" key="4">
    <source>
        <dbReference type="Proteomes" id="UP000228700"/>
    </source>
</evidence>
<dbReference type="CDD" id="cd03801">
    <property type="entry name" value="GT4_PimA-like"/>
    <property type="match status" value="1"/>
</dbReference>
<comment type="caution">
    <text evidence="3">The sequence shown here is derived from an EMBL/GenBank/DDBJ whole genome shotgun (WGS) entry which is preliminary data.</text>
</comment>
<feature type="domain" description="Glycosyl transferase family 1" evidence="1">
    <location>
        <begin position="195"/>
        <end position="349"/>
    </location>
</feature>
<evidence type="ECO:0008006" key="5">
    <source>
        <dbReference type="Google" id="ProtNLM"/>
    </source>
</evidence>
<protein>
    <recommendedName>
        <fullName evidence="5">Glycosyl transferase family 1 domain-containing protein</fullName>
    </recommendedName>
</protein>
<dbReference type="GO" id="GO:0016757">
    <property type="term" value="F:glycosyltransferase activity"/>
    <property type="evidence" value="ECO:0007669"/>
    <property type="project" value="InterPro"/>
</dbReference>
<proteinExistence type="predicted"/>
<evidence type="ECO:0000259" key="2">
    <source>
        <dbReference type="Pfam" id="PF13439"/>
    </source>
</evidence>
<dbReference type="InterPro" id="IPR050194">
    <property type="entry name" value="Glycosyltransferase_grp1"/>
</dbReference>
<dbReference type="Pfam" id="PF00534">
    <property type="entry name" value="Glycos_transf_1"/>
    <property type="match status" value="1"/>
</dbReference>
<organism evidence="3 4">
    <name type="scientific">Candidatus Taylorbacteria bacterium CG10_big_fil_rev_8_21_14_0_10_41_48</name>
    <dbReference type="NCBI Taxonomy" id="1975024"/>
    <lineage>
        <taxon>Bacteria</taxon>
        <taxon>Candidatus Tayloriibacteriota</taxon>
    </lineage>
</organism>
<dbReference type="SUPFAM" id="SSF53756">
    <property type="entry name" value="UDP-Glycosyltransferase/glycogen phosphorylase"/>
    <property type="match status" value="1"/>
</dbReference>
<dbReference type="EMBL" id="PFEQ01000014">
    <property type="protein sequence ID" value="PJE73875.1"/>
    <property type="molecule type" value="Genomic_DNA"/>
</dbReference>
<accession>A0A2M8LBA9</accession>
<dbReference type="Gene3D" id="3.40.50.2000">
    <property type="entry name" value="Glycogen Phosphorylase B"/>
    <property type="match status" value="2"/>
</dbReference>
<dbReference type="PANTHER" id="PTHR45947">
    <property type="entry name" value="SULFOQUINOVOSYL TRANSFERASE SQD2"/>
    <property type="match status" value="1"/>
</dbReference>
<reference evidence="4" key="1">
    <citation type="submission" date="2017-09" db="EMBL/GenBank/DDBJ databases">
        <title>Depth-based differentiation of microbial function through sediment-hosted aquifers and enrichment of novel symbionts in the deep terrestrial subsurface.</title>
        <authorList>
            <person name="Probst A.J."/>
            <person name="Ladd B."/>
            <person name="Jarett J.K."/>
            <person name="Geller-Mcgrath D.E."/>
            <person name="Sieber C.M.K."/>
            <person name="Emerson J.B."/>
            <person name="Anantharaman K."/>
            <person name="Thomas B.C."/>
            <person name="Malmstrom R."/>
            <person name="Stieglmeier M."/>
            <person name="Klingl A."/>
            <person name="Woyke T."/>
            <person name="Ryan C.M."/>
            <person name="Banfield J.F."/>
        </authorList>
    </citation>
    <scope>NUCLEOTIDE SEQUENCE [LARGE SCALE GENOMIC DNA]</scope>
</reference>
<feature type="domain" description="Glycosyltransferase subfamily 4-like N-terminal" evidence="2">
    <location>
        <begin position="23"/>
        <end position="174"/>
    </location>
</feature>